<evidence type="ECO:0000313" key="1">
    <source>
        <dbReference type="EMBL" id="MEQ2294030.1"/>
    </source>
</evidence>
<name>A0ABV0YK69_9TELE</name>
<protein>
    <submittedName>
        <fullName evidence="1">Uncharacterized protein</fullName>
    </submittedName>
</protein>
<keyword evidence="2" id="KW-1185">Reference proteome</keyword>
<dbReference type="Proteomes" id="UP001469553">
    <property type="component" value="Unassembled WGS sequence"/>
</dbReference>
<proteinExistence type="predicted"/>
<organism evidence="1 2">
    <name type="scientific">Ameca splendens</name>
    <dbReference type="NCBI Taxonomy" id="208324"/>
    <lineage>
        <taxon>Eukaryota</taxon>
        <taxon>Metazoa</taxon>
        <taxon>Chordata</taxon>
        <taxon>Craniata</taxon>
        <taxon>Vertebrata</taxon>
        <taxon>Euteleostomi</taxon>
        <taxon>Actinopterygii</taxon>
        <taxon>Neopterygii</taxon>
        <taxon>Teleostei</taxon>
        <taxon>Neoteleostei</taxon>
        <taxon>Acanthomorphata</taxon>
        <taxon>Ovalentaria</taxon>
        <taxon>Atherinomorphae</taxon>
        <taxon>Cyprinodontiformes</taxon>
        <taxon>Goodeidae</taxon>
        <taxon>Ameca</taxon>
    </lineage>
</organism>
<sequence length="156" mass="18403">MGKGASKNKLKNELQCKDWKFIEAQDPSKLKYLDKWITTYNYDGRLNSQKLVNLQDAIIERTKRDLRKMDKEGYDDVDYRLKVTKKRDVMQEIRMDVFVESRKGQRAEKSFLMDLQSRTAGQLKVSKRAGGKFLFCTKDLMRFDRIGWAKMSPFGE</sequence>
<evidence type="ECO:0000313" key="2">
    <source>
        <dbReference type="Proteomes" id="UP001469553"/>
    </source>
</evidence>
<accession>A0ABV0YK69</accession>
<gene>
    <name evidence="1" type="ORF">AMECASPLE_039625</name>
</gene>
<dbReference type="EMBL" id="JAHRIP010036880">
    <property type="protein sequence ID" value="MEQ2294030.1"/>
    <property type="molecule type" value="Genomic_DNA"/>
</dbReference>
<comment type="caution">
    <text evidence="1">The sequence shown here is derived from an EMBL/GenBank/DDBJ whole genome shotgun (WGS) entry which is preliminary data.</text>
</comment>
<reference evidence="1 2" key="1">
    <citation type="submission" date="2021-06" db="EMBL/GenBank/DDBJ databases">
        <authorList>
            <person name="Palmer J.M."/>
        </authorList>
    </citation>
    <scope>NUCLEOTIDE SEQUENCE [LARGE SCALE GENOMIC DNA]</scope>
    <source>
        <strain evidence="1 2">AS_MEX2019</strain>
        <tissue evidence="1">Muscle</tissue>
    </source>
</reference>